<gene>
    <name evidence="1" type="ORF">GALL_366700</name>
</gene>
<protein>
    <submittedName>
        <fullName evidence="1">Uncharacterized protein</fullName>
    </submittedName>
</protein>
<proteinExistence type="predicted"/>
<dbReference type="AlphaFoldDB" id="A0A1J5QD75"/>
<accession>A0A1J5QD75</accession>
<reference evidence="1" key="1">
    <citation type="submission" date="2016-10" db="EMBL/GenBank/DDBJ databases">
        <title>Sequence of Gallionella enrichment culture.</title>
        <authorList>
            <person name="Poehlein A."/>
            <person name="Muehling M."/>
            <person name="Daniel R."/>
        </authorList>
    </citation>
    <scope>NUCLEOTIDE SEQUENCE</scope>
</reference>
<evidence type="ECO:0000313" key="1">
    <source>
        <dbReference type="EMBL" id="OIQ81561.1"/>
    </source>
</evidence>
<organism evidence="1">
    <name type="scientific">mine drainage metagenome</name>
    <dbReference type="NCBI Taxonomy" id="410659"/>
    <lineage>
        <taxon>unclassified sequences</taxon>
        <taxon>metagenomes</taxon>
        <taxon>ecological metagenomes</taxon>
    </lineage>
</organism>
<comment type="caution">
    <text evidence="1">The sequence shown here is derived from an EMBL/GenBank/DDBJ whole genome shotgun (WGS) entry which is preliminary data.</text>
</comment>
<dbReference type="EMBL" id="MLJW01000909">
    <property type="protein sequence ID" value="OIQ81561.1"/>
    <property type="molecule type" value="Genomic_DNA"/>
</dbReference>
<sequence length="72" mass="7479">MGEVVALARTGTTSVPDARGDHRELQVTWHDVDGVFVVSLWRAGHCTGAVRIGPEAAAEVIGALADGLAERG</sequence>
<name>A0A1J5QD75_9ZZZZ</name>